<evidence type="ECO:0000256" key="5">
    <source>
        <dbReference type="ARBA" id="ARBA00022842"/>
    </source>
</evidence>
<dbReference type="PANTHER" id="PTHR12992:SF11">
    <property type="entry name" value="MITOCHONDRIAL COENZYME A DIPHOSPHATASE NUDT8"/>
    <property type="match status" value="1"/>
</dbReference>
<dbReference type="EMBL" id="JAEACQ010000300">
    <property type="protein sequence ID" value="MBL7632248.1"/>
    <property type="molecule type" value="Genomic_DNA"/>
</dbReference>
<feature type="region of interest" description="Disordered" evidence="7">
    <location>
        <begin position="273"/>
        <end position="337"/>
    </location>
</feature>
<evidence type="ECO:0000256" key="6">
    <source>
        <dbReference type="ARBA" id="ARBA00023211"/>
    </source>
</evidence>
<comment type="cofactor">
    <cofactor evidence="1">
        <name>Mn(2+)</name>
        <dbReference type="ChEBI" id="CHEBI:29035"/>
    </cofactor>
</comment>
<name>A0A937USL8_9ACTN</name>
<dbReference type="GO" id="GO:0010945">
    <property type="term" value="F:coenzyme A diphosphatase activity"/>
    <property type="evidence" value="ECO:0007669"/>
    <property type="project" value="InterPro"/>
</dbReference>
<dbReference type="Gene3D" id="3.90.79.10">
    <property type="entry name" value="Nucleoside Triphosphate Pyrophosphohydrolase"/>
    <property type="match status" value="1"/>
</dbReference>
<dbReference type="AlphaFoldDB" id="A0A937USL8"/>
<gene>
    <name evidence="9" type="ORF">I7412_34870</name>
</gene>
<dbReference type="InterPro" id="IPR015797">
    <property type="entry name" value="NUDIX_hydrolase-like_dom_sf"/>
</dbReference>
<evidence type="ECO:0000256" key="4">
    <source>
        <dbReference type="ARBA" id="ARBA00022801"/>
    </source>
</evidence>
<dbReference type="PROSITE" id="PS51462">
    <property type="entry name" value="NUDIX"/>
    <property type="match status" value="1"/>
</dbReference>
<feature type="domain" description="Nudix hydrolase" evidence="8">
    <location>
        <begin position="72"/>
        <end position="213"/>
    </location>
</feature>
<dbReference type="RefSeq" id="WP_203007238.1">
    <property type="nucleotide sequence ID" value="NZ_JADWYU010000095.1"/>
</dbReference>
<evidence type="ECO:0000313" key="10">
    <source>
        <dbReference type="Proteomes" id="UP000604475"/>
    </source>
</evidence>
<protein>
    <submittedName>
        <fullName evidence="9">CoA pyrophosphatase</fullName>
    </submittedName>
</protein>
<dbReference type="CDD" id="cd03426">
    <property type="entry name" value="NUDIX_CoAse_Nudt7"/>
    <property type="match status" value="1"/>
</dbReference>
<dbReference type="PANTHER" id="PTHR12992">
    <property type="entry name" value="NUDIX HYDROLASE"/>
    <property type="match status" value="1"/>
</dbReference>
<evidence type="ECO:0000256" key="3">
    <source>
        <dbReference type="ARBA" id="ARBA00022723"/>
    </source>
</evidence>
<evidence type="ECO:0000256" key="1">
    <source>
        <dbReference type="ARBA" id="ARBA00001936"/>
    </source>
</evidence>
<evidence type="ECO:0000256" key="2">
    <source>
        <dbReference type="ARBA" id="ARBA00001946"/>
    </source>
</evidence>
<evidence type="ECO:0000259" key="8">
    <source>
        <dbReference type="PROSITE" id="PS51462"/>
    </source>
</evidence>
<keyword evidence="4" id="KW-0378">Hydrolase</keyword>
<keyword evidence="5" id="KW-0460">Magnesium</keyword>
<dbReference type="InterPro" id="IPR000086">
    <property type="entry name" value="NUDIX_hydrolase_dom"/>
</dbReference>
<sequence length="337" mass="33346">MSGHDGYAGPVGVGSGGVDAAGGDATAPGATAPGATGADGAGPPGWLTALAAKVAGDGLPIRPEGWPTTPADARPAAVLILFGPSRNGSDVLLLERAADLRKHAGQPAFPGGGADATDGSATATALREAREEVGLDPAGVEILATSPPIYLPHSNYLVTPVLAWWRVPCPVFPVDPAETSAVARVPVADLVDPANRVRVQHPRTGLLGPAFRVTGLTTVWGFTAGILDALLRAAGLERPWGDGPPVQDAAVNASIARSEVQAADVADLDLAGEIDPDDLDATGSGGSGPDGPEAHPDDGSAPDGRTSGPPRQASPPGVHDRAAGTGTGVGPTEGSAA</sequence>
<feature type="compositionally biased region" description="Low complexity" evidence="7">
    <location>
        <begin position="24"/>
        <end position="36"/>
    </location>
</feature>
<accession>A0A937USL8</accession>
<dbReference type="Pfam" id="PF00293">
    <property type="entry name" value="NUDIX"/>
    <property type="match status" value="1"/>
</dbReference>
<dbReference type="GO" id="GO:0046872">
    <property type="term" value="F:metal ion binding"/>
    <property type="evidence" value="ECO:0007669"/>
    <property type="project" value="UniProtKB-KW"/>
</dbReference>
<evidence type="ECO:0000256" key="7">
    <source>
        <dbReference type="SAM" id="MobiDB-lite"/>
    </source>
</evidence>
<comment type="caution">
    <text evidence="9">The sequence shown here is derived from an EMBL/GenBank/DDBJ whole genome shotgun (WGS) entry which is preliminary data.</text>
</comment>
<keyword evidence="6" id="KW-0464">Manganese</keyword>
<keyword evidence="3" id="KW-0479">Metal-binding</keyword>
<reference evidence="9" key="1">
    <citation type="submission" date="2020-12" db="EMBL/GenBank/DDBJ databases">
        <title>Genomic characterization of non-nitrogen-fixing Frankia strains.</title>
        <authorList>
            <person name="Carlos-Shanley C."/>
            <person name="Guerra T."/>
            <person name="Hahn D."/>
        </authorList>
    </citation>
    <scope>NUCLEOTIDE SEQUENCE</scope>
    <source>
        <strain evidence="9">CN6</strain>
    </source>
</reference>
<organism evidence="9 10">
    <name type="scientific">Frankia nepalensis</name>
    <dbReference type="NCBI Taxonomy" id="1836974"/>
    <lineage>
        <taxon>Bacteria</taxon>
        <taxon>Bacillati</taxon>
        <taxon>Actinomycetota</taxon>
        <taxon>Actinomycetes</taxon>
        <taxon>Frankiales</taxon>
        <taxon>Frankiaceae</taxon>
        <taxon>Frankia</taxon>
    </lineage>
</organism>
<feature type="region of interest" description="Disordered" evidence="7">
    <location>
        <begin position="24"/>
        <end position="43"/>
    </location>
</feature>
<dbReference type="Proteomes" id="UP000604475">
    <property type="component" value="Unassembled WGS sequence"/>
</dbReference>
<keyword evidence="10" id="KW-1185">Reference proteome</keyword>
<evidence type="ECO:0000313" key="9">
    <source>
        <dbReference type="EMBL" id="MBL7632248.1"/>
    </source>
</evidence>
<dbReference type="InterPro" id="IPR045121">
    <property type="entry name" value="CoAse"/>
</dbReference>
<proteinExistence type="predicted"/>
<comment type="cofactor">
    <cofactor evidence="2">
        <name>Mg(2+)</name>
        <dbReference type="ChEBI" id="CHEBI:18420"/>
    </cofactor>
</comment>
<dbReference type="SUPFAM" id="SSF55811">
    <property type="entry name" value="Nudix"/>
    <property type="match status" value="1"/>
</dbReference>